<protein>
    <submittedName>
        <fullName evidence="1">Uncharacterized protein</fullName>
    </submittedName>
</protein>
<name>A0A4Q2D1C4_9AGAR</name>
<comment type="caution">
    <text evidence="1">The sequence shown here is derived from an EMBL/GenBank/DDBJ whole genome shotgun (WGS) entry which is preliminary data.</text>
</comment>
<evidence type="ECO:0000313" key="2">
    <source>
        <dbReference type="Proteomes" id="UP000290288"/>
    </source>
</evidence>
<dbReference type="STRING" id="2316362.A0A4Q2D1C4"/>
<organism evidence="1 2">
    <name type="scientific">Candolleomyces aberdarensis</name>
    <dbReference type="NCBI Taxonomy" id="2316362"/>
    <lineage>
        <taxon>Eukaryota</taxon>
        <taxon>Fungi</taxon>
        <taxon>Dikarya</taxon>
        <taxon>Basidiomycota</taxon>
        <taxon>Agaricomycotina</taxon>
        <taxon>Agaricomycetes</taxon>
        <taxon>Agaricomycetidae</taxon>
        <taxon>Agaricales</taxon>
        <taxon>Agaricineae</taxon>
        <taxon>Psathyrellaceae</taxon>
        <taxon>Candolleomyces</taxon>
    </lineage>
</organism>
<dbReference type="OrthoDB" id="2104739at2759"/>
<reference evidence="1 2" key="1">
    <citation type="submission" date="2019-01" db="EMBL/GenBank/DDBJ databases">
        <title>Draft genome sequence of Psathyrella aberdarensis IHI B618.</title>
        <authorList>
            <person name="Buettner E."/>
            <person name="Kellner H."/>
        </authorList>
    </citation>
    <scope>NUCLEOTIDE SEQUENCE [LARGE SCALE GENOMIC DNA]</scope>
    <source>
        <strain evidence="1 2">IHI B618</strain>
    </source>
</reference>
<accession>A0A4Q2D1C4</accession>
<dbReference type="AlphaFoldDB" id="A0A4Q2D1C4"/>
<keyword evidence="2" id="KW-1185">Reference proteome</keyword>
<dbReference type="EMBL" id="SDEE01001323">
    <property type="protein sequence ID" value="RXW12256.1"/>
    <property type="molecule type" value="Genomic_DNA"/>
</dbReference>
<gene>
    <name evidence="1" type="ORF">EST38_g13596</name>
</gene>
<dbReference type="Proteomes" id="UP000290288">
    <property type="component" value="Unassembled WGS sequence"/>
</dbReference>
<sequence length="108" mass="11953">MGYEVHRLFVGLEFWLVQDKYKVETLDPMVNQSYGSREVKFTTPNPEKLPVPSPDYLALHAAYAKVACPSGAADYIETVLKDAKELPVLAADGSSGDALTHLLQHITY</sequence>
<evidence type="ECO:0000313" key="1">
    <source>
        <dbReference type="EMBL" id="RXW12256.1"/>
    </source>
</evidence>
<proteinExistence type="predicted"/>